<sequence length="243" mass="26171">MLAATACFVLSACATKPLIPYSTDTPPMILVPATQAGTDQRGRFREIYCAILEARRPEIPDYHPCEDALTRVGTESSPTGKPVDLGSSRRHLIATVVPRVGYDCFQPWLDTRNTVITHLRRFGFDATLLEVDALAGSAHNARQIRDALMIMPAPDGPPRIVLIGYSKGAPDILEALVAYPEIRSRVAAVVSAAGAVGGSPLANDAEQYQAAKFSEKCEMQPSYCDKFSSFNGASSRLNLTGSN</sequence>
<geneLocation type="plasmid" evidence="1 2">
    <name>pPT365</name>
</geneLocation>
<dbReference type="EMBL" id="AP024959">
    <property type="protein sequence ID" value="BCZ85660.1"/>
    <property type="molecule type" value="Genomic_DNA"/>
</dbReference>
<keyword evidence="1" id="KW-0614">Plasmid</keyword>
<dbReference type="Gene3D" id="3.40.50.1820">
    <property type="entry name" value="alpha/beta hydrolase"/>
    <property type="match status" value="1"/>
</dbReference>
<dbReference type="Proteomes" id="UP001319874">
    <property type="component" value="Plasmid pPT365"/>
</dbReference>
<protein>
    <recommendedName>
        <fullName evidence="3">Cutinase family protein</fullName>
    </recommendedName>
</protein>
<dbReference type="InterPro" id="IPR029058">
    <property type="entry name" value="AB_hydrolase_fold"/>
</dbReference>
<accession>A0ABM7U311</accession>
<name>A0ABM7U311_9BURK</name>
<evidence type="ECO:0000313" key="1">
    <source>
        <dbReference type="EMBL" id="BCZ85660.1"/>
    </source>
</evidence>
<organism evidence="1 2">
    <name type="scientific">Paraburkholderia terrae</name>
    <dbReference type="NCBI Taxonomy" id="311230"/>
    <lineage>
        <taxon>Bacteria</taxon>
        <taxon>Pseudomonadati</taxon>
        <taxon>Pseudomonadota</taxon>
        <taxon>Betaproteobacteria</taxon>
        <taxon>Burkholderiales</taxon>
        <taxon>Burkholderiaceae</taxon>
        <taxon>Paraburkholderia</taxon>
    </lineage>
</organism>
<proteinExistence type="predicted"/>
<evidence type="ECO:0000313" key="2">
    <source>
        <dbReference type="Proteomes" id="UP001319874"/>
    </source>
</evidence>
<keyword evidence="2" id="KW-1185">Reference proteome</keyword>
<evidence type="ECO:0008006" key="3">
    <source>
        <dbReference type="Google" id="ProtNLM"/>
    </source>
</evidence>
<reference evidence="1 2" key="1">
    <citation type="journal article" date="2022" name="Front. Microbiol.">
        <title>Identification and characterization of a novel class of self-sufficient cytochrome P450 hydroxylase involved in cyclohexanecarboxylate degradation in Paraburkholderia terrae strain KU-64.</title>
        <authorList>
            <person name="Yamamoto T."/>
            <person name="Hasegawa Y."/>
            <person name="Iwaki H."/>
        </authorList>
    </citation>
    <scope>NUCLEOTIDE SEQUENCE [LARGE SCALE GENOMIC DNA]</scope>
    <source>
        <strain evidence="1 2">KU-64</strain>
    </source>
</reference>
<gene>
    <name evidence="1" type="ORF">PTKU64_93350</name>
</gene>
<dbReference type="SUPFAM" id="SSF53474">
    <property type="entry name" value="alpha/beta-Hydrolases"/>
    <property type="match status" value="1"/>
</dbReference>
<dbReference type="RefSeq" id="WP_338048546.1">
    <property type="nucleotide sequence ID" value="NZ_AP024959.1"/>
</dbReference>